<dbReference type="Proteomes" id="UP000324705">
    <property type="component" value="Chromosome 7B"/>
</dbReference>
<feature type="domain" description="BTB" evidence="3">
    <location>
        <begin position="171"/>
        <end position="238"/>
    </location>
</feature>
<evidence type="ECO:0000313" key="5">
    <source>
        <dbReference type="Proteomes" id="UP000324705"/>
    </source>
</evidence>
<name>A0A9R1A9N4_TRITD</name>
<dbReference type="CDD" id="cd00121">
    <property type="entry name" value="MATH"/>
    <property type="match status" value="1"/>
</dbReference>
<dbReference type="Pfam" id="PF24570">
    <property type="entry name" value="BACK_BPM_SPOP"/>
    <property type="match status" value="1"/>
</dbReference>
<dbReference type="PANTHER" id="PTHR26379">
    <property type="entry name" value="BTB/POZ AND MATH DOMAIN-CONTAINING PROTEIN 1"/>
    <property type="match status" value="1"/>
</dbReference>
<dbReference type="CDD" id="cd18280">
    <property type="entry name" value="BTB_POZ_BPM_plant"/>
    <property type="match status" value="1"/>
</dbReference>
<evidence type="ECO:0000313" key="4">
    <source>
        <dbReference type="EMBL" id="VAI92230.1"/>
    </source>
</evidence>
<reference evidence="4 5" key="1">
    <citation type="submission" date="2017-09" db="EMBL/GenBank/DDBJ databases">
        <authorList>
            <consortium name="International Durum Wheat Genome Sequencing Consortium (IDWGSC)"/>
            <person name="Milanesi L."/>
        </authorList>
    </citation>
    <scope>NUCLEOTIDE SEQUENCE [LARGE SCALE GENOMIC DNA]</scope>
    <source>
        <strain evidence="5">cv. Svevo</strain>
    </source>
</reference>
<evidence type="ECO:0000256" key="2">
    <source>
        <dbReference type="ARBA" id="ARBA00010846"/>
    </source>
</evidence>
<dbReference type="InterPro" id="IPR000210">
    <property type="entry name" value="BTB/POZ_dom"/>
</dbReference>
<dbReference type="EMBL" id="LT934124">
    <property type="protein sequence ID" value="VAI92230.1"/>
    <property type="molecule type" value="Genomic_DNA"/>
</dbReference>
<proteinExistence type="inferred from homology"/>
<dbReference type="SMART" id="SM00225">
    <property type="entry name" value="BTB"/>
    <property type="match status" value="1"/>
</dbReference>
<keyword evidence="5" id="KW-1185">Reference proteome</keyword>
<dbReference type="PROSITE" id="PS50097">
    <property type="entry name" value="BTB"/>
    <property type="match status" value="1"/>
</dbReference>
<accession>A0A9R1A9N4</accession>
<dbReference type="Gene3D" id="1.25.40.420">
    <property type="match status" value="1"/>
</dbReference>
<dbReference type="InterPro" id="IPR011333">
    <property type="entry name" value="SKP1/BTB/POZ_sf"/>
</dbReference>
<dbReference type="AlphaFoldDB" id="A0A9R1A9N4"/>
<dbReference type="InterPro" id="IPR056423">
    <property type="entry name" value="BACK_BPM_SPOP"/>
</dbReference>
<gene>
    <name evidence="4" type="ORF">TRITD_7Bv1G198610</name>
</gene>
<dbReference type="Pfam" id="PF22486">
    <property type="entry name" value="MATH_2"/>
    <property type="match status" value="1"/>
</dbReference>
<dbReference type="InterPro" id="IPR002083">
    <property type="entry name" value="MATH/TRAF_dom"/>
</dbReference>
<dbReference type="GO" id="GO:0016567">
    <property type="term" value="P:protein ubiquitination"/>
    <property type="evidence" value="ECO:0007669"/>
    <property type="project" value="InterPro"/>
</dbReference>
<dbReference type="Gene3D" id="3.30.710.10">
    <property type="entry name" value="Potassium Channel Kv1.1, Chain A"/>
    <property type="match status" value="1"/>
</dbReference>
<dbReference type="Gene3D" id="2.60.210.10">
    <property type="entry name" value="Apoptosis, Tumor Necrosis Factor Receptor Associated Protein 2, Chain A"/>
    <property type="match status" value="1"/>
</dbReference>
<dbReference type="InterPro" id="IPR045005">
    <property type="entry name" value="BPM1-6"/>
</dbReference>
<protein>
    <recommendedName>
        <fullName evidence="3">BTB domain-containing protein</fullName>
    </recommendedName>
</protein>
<comment type="pathway">
    <text evidence="1">Protein modification; protein ubiquitination.</text>
</comment>
<comment type="similarity">
    <text evidence="2">Belongs to the Tdpoz family.</text>
</comment>
<dbReference type="Pfam" id="PF00651">
    <property type="entry name" value="BTB"/>
    <property type="match status" value="1"/>
</dbReference>
<evidence type="ECO:0000259" key="3">
    <source>
        <dbReference type="PROSITE" id="PS50097"/>
    </source>
</evidence>
<dbReference type="SUPFAM" id="SSF54695">
    <property type="entry name" value="POZ domain"/>
    <property type="match status" value="1"/>
</dbReference>
<organism evidence="4 5">
    <name type="scientific">Triticum turgidum subsp. durum</name>
    <name type="common">Durum wheat</name>
    <name type="synonym">Triticum durum</name>
    <dbReference type="NCBI Taxonomy" id="4567"/>
    <lineage>
        <taxon>Eukaryota</taxon>
        <taxon>Viridiplantae</taxon>
        <taxon>Streptophyta</taxon>
        <taxon>Embryophyta</taxon>
        <taxon>Tracheophyta</taxon>
        <taxon>Spermatophyta</taxon>
        <taxon>Magnoliopsida</taxon>
        <taxon>Liliopsida</taxon>
        <taxon>Poales</taxon>
        <taxon>Poaceae</taxon>
        <taxon>BOP clade</taxon>
        <taxon>Pooideae</taxon>
        <taxon>Triticodae</taxon>
        <taxon>Triticeae</taxon>
        <taxon>Triticinae</taxon>
        <taxon>Triticum</taxon>
    </lineage>
</organism>
<evidence type="ECO:0000256" key="1">
    <source>
        <dbReference type="ARBA" id="ARBA00004906"/>
    </source>
</evidence>
<dbReference type="InterPro" id="IPR008974">
    <property type="entry name" value="TRAF-like"/>
</dbReference>
<dbReference type="SUPFAM" id="SSF49599">
    <property type="entry name" value="TRAF domain-like"/>
    <property type="match status" value="1"/>
</dbReference>
<sequence length="392" mass="43529">MENACTNLNQVARSVRLLNIDGFSLTAGMGGDYCLKSIWTVDGYELEVLIYPGTTWVALKLVFLSEARTQWGVRASMACQLVDLSRELEPYHEYAVSETFYHPQDFGALVFMDRNKIPSGYIKDDMLTLRCAITVLKELPVPTIPAEEVIAQPSTNLREHLGELLQSEMGADVTLLVCDEPFAAHRCILASRSPVFKAQFFGDMKEKCSARVEIKDMEAAVFRAMLHFIYTDMVPELDRPLEEVTTMAQHLLVAADMYGLERLKLICEIKLCGCITVDTAATTLALAEQHDCSKLKAKCVEFIVSTPAVLEAVLATDGYKHLEESCPLVLTELLKSVHLICLWALLEQTHLISLLGEASTVTTLRSSPWKRLAQTSPTSCARCGCSRLRAIA</sequence>
<dbReference type="Gramene" id="TRITD7Bv1G198610.5">
    <property type="protein sequence ID" value="TRITD7Bv1G198610.5"/>
    <property type="gene ID" value="TRITD7Bv1G198610"/>
</dbReference>
<dbReference type="PANTHER" id="PTHR26379:SF507">
    <property type="entry name" value="BTB DOMAIN-CONTAINING PROTEIN"/>
    <property type="match status" value="1"/>
</dbReference>